<proteinExistence type="predicted"/>
<organism evidence="2 3">
    <name type="scientific">Austropuccinia psidii MF-1</name>
    <dbReference type="NCBI Taxonomy" id="1389203"/>
    <lineage>
        <taxon>Eukaryota</taxon>
        <taxon>Fungi</taxon>
        <taxon>Dikarya</taxon>
        <taxon>Basidiomycota</taxon>
        <taxon>Pucciniomycotina</taxon>
        <taxon>Pucciniomycetes</taxon>
        <taxon>Pucciniales</taxon>
        <taxon>Sphaerophragmiaceae</taxon>
        <taxon>Austropuccinia</taxon>
    </lineage>
</organism>
<reference evidence="2" key="1">
    <citation type="submission" date="2021-03" db="EMBL/GenBank/DDBJ databases">
        <title>Draft genome sequence of rust myrtle Austropuccinia psidii MF-1, a brazilian biotype.</title>
        <authorList>
            <person name="Quecine M.C."/>
            <person name="Pachon D.M.R."/>
            <person name="Bonatelli M.L."/>
            <person name="Correr F.H."/>
            <person name="Franceschini L.M."/>
            <person name="Leite T.F."/>
            <person name="Margarido G.R.A."/>
            <person name="Almeida C.A."/>
            <person name="Ferrarezi J.A."/>
            <person name="Labate C.A."/>
        </authorList>
    </citation>
    <scope>NUCLEOTIDE SEQUENCE</scope>
    <source>
        <strain evidence="2">MF-1</strain>
    </source>
</reference>
<comment type="caution">
    <text evidence="2">The sequence shown here is derived from an EMBL/GenBank/DDBJ whole genome shotgun (WGS) entry which is preliminary data.</text>
</comment>
<feature type="compositionally biased region" description="Pro residues" evidence="1">
    <location>
        <begin position="142"/>
        <end position="156"/>
    </location>
</feature>
<keyword evidence="3" id="KW-1185">Reference proteome</keyword>
<evidence type="ECO:0000256" key="1">
    <source>
        <dbReference type="SAM" id="MobiDB-lite"/>
    </source>
</evidence>
<feature type="region of interest" description="Disordered" evidence="1">
    <location>
        <begin position="112"/>
        <end position="174"/>
    </location>
</feature>
<evidence type="ECO:0000313" key="2">
    <source>
        <dbReference type="EMBL" id="MBW0554286.1"/>
    </source>
</evidence>
<gene>
    <name evidence="2" type="ORF">O181_094001</name>
</gene>
<name>A0A9Q3PC05_9BASI</name>
<sequence>MTNTCHSCRQAHKKCLFVFWPFRPRGQRGSRPCKDSFVVNNDEAISKRKWTPGPQTGRQERFWTISPVPSSIDLSTPLLGHHPMVTSLLHRSEVIFRPMKDGDGKRTFELGPIVTNGIQMPKTKPTESPPTRLSQPSQTKEPPIPGPSPSSKPPEVAPTQSTEEPSARPATPRSILIIDNTPIRFLVPSPVQSPFHSHNDACQEFTDFDDSSSHWPQIDQPNLVGALPLAPHYSVCKCTGRN</sequence>
<feature type="compositionally biased region" description="Polar residues" evidence="1">
    <location>
        <begin position="129"/>
        <end position="140"/>
    </location>
</feature>
<evidence type="ECO:0000313" key="3">
    <source>
        <dbReference type="Proteomes" id="UP000765509"/>
    </source>
</evidence>
<protein>
    <submittedName>
        <fullName evidence="2">Uncharacterized protein</fullName>
    </submittedName>
</protein>
<accession>A0A9Q3PC05</accession>
<dbReference type="EMBL" id="AVOT02060930">
    <property type="protein sequence ID" value="MBW0554286.1"/>
    <property type="molecule type" value="Genomic_DNA"/>
</dbReference>
<dbReference type="Proteomes" id="UP000765509">
    <property type="component" value="Unassembled WGS sequence"/>
</dbReference>
<dbReference type="AlphaFoldDB" id="A0A9Q3PC05"/>